<comment type="catalytic activity">
    <reaction evidence="8">
        <text>L-seryl-[protein] + ATP = O-phospho-L-seryl-[protein] + ADP + H(+)</text>
        <dbReference type="Rhea" id="RHEA:17989"/>
        <dbReference type="Rhea" id="RHEA-COMP:9863"/>
        <dbReference type="Rhea" id="RHEA-COMP:11604"/>
        <dbReference type="ChEBI" id="CHEBI:15378"/>
        <dbReference type="ChEBI" id="CHEBI:29999"/>
        <dbReference type="ChEBI" id="CHEBI:30616"/>
        <dbReference type="ChEBI" id="CHEBI:83421"/>
        <dbReference type="ChEBI" id="CHEBI:456216"/>
        <dbReference type="EC" id="2.7.11.1"/>
    </reaction>
</comment>
<protein>
    <recommendedName>
        <fullName evidence="1">non-specific serine/threonine protein kinase</fullName>
        <ecNumber evidence="1">2.7.11.1</ecNumber>
    </recommendedName>
</protein>
<dbReference type="AlphaFoldDB" id="A0A383WJS2"/>
<keyword evidence="5" id="KW-0418">Kinase</keyword>
<dbReference type="PROSITE" id="PS50011">
    <property type="entry name" value="PROTEIN_KINASE_DOM"/>
    <property type="match status" value="1"/>
</dbReference>
<dbReference type="InterPro" id="IPR051131">
    <property type="entry name" value="NEK_Ser/Thr_kinase_NIMA"/>
</dbReference>
<keyword evidence="3" id="KW-0808">Transferase</keyword>
<dbReference type="Pfam" id="PF00069">
    <property type="entry name" value="Pkinase"/>
    <property type="match status" value="1"/>
</dbReference>
<dbReference type="Gene3D" id="1.10.510.10">
    <property type="entry name" value="Transferase(Phosphotransferase) domain 1"/>
    <property type="match status" value="1"/>
</dbReference>
<dbReference type="Proteomes" id="UP000256970">
    <property type="component" value="Unassembled WGS sequence"/>
</dbReference>
<evidence type="ECO:0000256" key="8">
    <source>
        <dbReference type="ARBA" id="ARBA00048679"/>
    </source>
</evidence>
<keyword evidence="4" id="KW-0547">Nucleotide-binding</keyword>
<comment type="catalytic activity">
    <reaction evidence="7">
        <text>L-threonyl-[protein] + ATP = O-phospho-L-threonyl-[protein] + ADP + H(+)</text>
        <dbReference type="Rhea" id="RHEA:46608"/>
        <dbReference type="Rhea" id="RHEA-COMP:11060"/>
        <dbReference type="Rhea" id="RHEA-COMP:11605"/>
        <dbReference type="ChEBI" id="CHEBI:15378"/>
        <dbReference type="ChEBI" id="CHEBI:30013"/>
        <dbReference type="ChEBI" id="CHEBI:30616"/>
        <dbReference type="ChEBI" id="CHEBI:61977"/>
        <dbReference type="ChEBI" id="CHEBI:456216"/>
        <dbReference type="EC" id="2.7.11.1"/>
    </reaction>
</comment>
<evidence type="ECO:0000256" key="9">
    <source>
        <dbReference type="SAM" id="MobiDB-lite"/>
    </source>
</evidence>
<evidence type="ECO:0000259" key="10">
    <source>
        <dbReference type="PROSITE" id="PS50011"/>
    </source>
</evidence>
<dbReference type="SUPFAM" id="SSF56112">
    <property type="entry name" value="Protein kinase-like (PK-like)"/>
    <property type="match status" value="1"/>
</dbReference>
<gene>
    <name evidence="12" type="ORF">BQ4739_LOCUS17824</name>
    <name evidence="11" type="ORF">BQ4739_LOCUS3782</name>
</gene>
<dbReference type="PANTHER" id="PTHR44899">
    <property type="entry name" value="CAMK FAMILY PROTEIN KINASE"/>
    <property type="match status" value="1"/>
</dbReference>
<dbReference type="Gene3D" id="3.30.200.20">
    <property type="entry name" value="Phosphorylase Kinase, domain 1"/>
    <property type="match status" value="1"/>
</dbReference>
<sequence length="571" mass="59750">MAEGSTADILCRRSQHRRCADVSSDGGNGGVTCRAAPGSSAALAASHAGAVVQLSGAARASVQFSMAAAGPRNTYALKEVDLQGMSRKEQEECIKETQILSSLDSEYIIKYFDSFLDKGKLYICMEYAAAGNLYEFIKRQASKLPEQIIWKFFIQMLLGLHHMHSRKVLHRDMKTLNTFLDQQLNVKLGDLGVAKVLTTNTNFAKTVIGTPYYLSPEMCEDKPYNTKSDVWALGVCLYECCTQKHPFDADNQGALILKILRGKYPAVQGYSKELTDVVKACLTLDHRKRPDTSSLLALRAVRDAAAELGLTLPASAQVAKPALAGIAPHVMAGTGSSAGPGALTGAGSAAAAGAAKKQPSSAAAAGDAAAAKTVISASRSVQQRAKAAAEPSSSSSRPVTAGSGGRPTSAAADKRAGGVIRVTGGSGSSSSSSPQPPELQLQGLSLQESSSAADLAAAGNGGPTTPVLHEPAEDAKVTPPSSDRSHHMQQALPVLQKSITDMVGAKNFEALHMLINMMAESSEQQQDGSSSSSSEGLLVANVARIIPDRAKAAAVLPLMLKLMYLEAQLGQ</sequence>
<keyword evidence="6" id="KW-0067">ATP-binding</keyword>
<evidence type="ECO:0000313" key="11">
    <source>
        <dbReference type="EMBL" id="SZX63229.1"/>
    </source>
</evidence>
<dbReference type="PANTHER" id="PTHR44899:SF7">
    <property type="entry name" value="NIMA-RELATED KINASE"/>
    <property type="match status" value="1"/>
</dbReference>
<evidence type="ECO:0000256" key="7">
    <source>
        <dbReference type="ARBA" id="ARBA00047899"/>
    </source>
</evidence>
<proteinExistence type="predicted"/>
<dbReference type="EC" id="2.7.11.1" evidence="1"/>
<dbReference type="PROSITE" id="PS00108">
    <property type="entry name" value="PROTEIN_KINASE_ST"/>
    <property type="match status" value="1"/>
</dbReference>
<dbReference type="EMBL" id="FNXT01000294">
    <property type="protein sequence ID" value="SZX63229.1"/>
    <property type="molecule type" value="Genomic_DNA"/>
</dbReference>
<evidence type="ECO:0000256" key="2">
    <source>
        <dbReference type="ARBA" id="ARBA00022527"/>
    </source>
</evidence>
<evidence type="ECO:0000256" key="5">
    <source>
        <dbReference type="ARBA" id="ARBA00022777"/>
    </source>
</evidence>
<keyword evidence="13" id="KW-1185">Reference proteome</keyword>
<feature type="domain" description="Protein kinase" evidence="10">
    <location>
        <begin position="1"/>
        <end position="301"/>
    </location>
</feature>
<feature type="compositionally biased region" description="Low complexity" evidence="9">
    <location>
        <begin position="428"/>
        <end position="451"/>
    </location>
</feature>
<dbReference type="InterPro" id="IPR011009">
    <property type="entry name" value="Kinase-like_dom_sf"/>
</dbReference>
<evidence type="ECO:0000256" key="1">
    <source>
        <dbReference type="ARBA" id="ARBA00012513"/>
    </source>
</evidence>
<dbReference type="EMBL" id="FNXT01001285">
    <property type="protein sequence ID" value="SZX77472.1"/>
    <property type="molecule type" value="Genomic_DNA"/>
</dbReference>
<evidence type="ECO:0000256" key="6">
    <source>
        <dbReference type="ARBA" id="ARBA00022840"/>
    </source>
</evidence>
<dbReference type="InterPro" id="IPR008271">
    <property type="entry name" value="Ser/Thr_kinase_AS"/>
</dbReference>
<dbReference type="SMART" id="SM00220">
    <property type="entry name" value="S_TKc"/>
    <property type="match status" value="1"/>
</dbReference>
<dbReference type="STRING" id="3088.A0A383WJS2"/>
<evidence type="ECO:0000256" key="4">
    <source>
        <dbReference type="ARBA" id="ARBA00022741"/>
    </source>
</evidence>
<dbReference type="InterPro" id="IPR000719">
    <property type="entry name" value="Prot_kinase_dom"/>
</dbReference>
<reference evidence="12 13" key="1">
    <citation type="submission" date="2016-10" db="EMBL/GenBank/DDBJ databases">
        <authorList>
            <person name="Cai Z."/>
        </authorList>
    </citation>
    <scope>NUCLEOTIDE SEQUENCE [LARGE SCALE GENOMIC DNA]</scope>
</reference>
<evidence type="ECO:0000256" key="3">
    <source>
        <dbReference type="ARBA" id="ARBA00022679"/>
    </source>
</evidence>
<evidence type="ECO:0000313" key="13">
    <source>
        <dbReference type="Proteomes" id="UP000256970"/>
    </source>
</evidence>
<keyword evidence="2" id="KW-0723">Serine/threonine-protein kinase</keyword>
<accession>A0A383WJS2</accession>
<dbReference type="GO" id="GO:0004674">
    <property type="term" value="F:protein serine/threonine kinase activity"/>
    <property type="evidence" value="ECO:0007669"/>
    <property type="project" value="UniProtKB-KW"/>
</dbReference>
<evidence type="ECO:0000313" key="12">
    <source>
        <dbReference type="EMBL" id="SZX77472.1"/>
    </source>
</evidence>
<organism evidence="12 13">
    <name type="scientific">Tetradesmus obliquus</name>
    <name type="common">Green alga</name>
    <name type="synonym">Acutodesmus obliquus</name>
    <dbReference type="NCBI Taxonomy" id="3088"/>
    <lineage>
        <taxon>Eukaryota</taxon>
        <taxon>Viridiplantae</taxon>
        <taxon>Chlorophyta</taxon>
        <taxon>core chlorophytes</taxon>
        <taxon>Chlorophyceae</taxon>
        <taxon>CS clade</taxon>
        <taxon>Sphaeropleales</taxon>
        <taxon>Scenedesmaceae</taxon>
        <taxon>Tetradesmus</taxon>
    </lineage>
</organism>
<name>A0A383WJS2_TETOB</name>
<feature type="region of interest" description="Disordered" evidence="9">
    <location>
        <begin position="382"/>
        <end position="488"/>
    </location>
</feature>
<dbReference type="GO" id="GO:0005524">
    <property type="term" value="F:ATP binding"/>
    <property type="evidence" value="ECO:0007669"/>
    <property type="project" value="UniProtKB-KW"/>
</dbReference>